<comment type="caution">
    <text evidence="1">The sequence shown here is derived from an EMBL/GenBank/DDBJ whole genome shotgun (WGS) entry which is preliminary data.</text>
</comment>
<dbReference type="Proteomes" id="UP001055879">
    <property type="component" value="Linkage Group LG12"/>
</dbReference>
<dbReference type="EMBL" id="CM042058">
    <property type="protein sequence ID" value="KAI3685309.1"/>
    <property type="molecule type" value="Genomic_DNA"/>
</dbReference>
<sequence>MSQRYQFLWKLRLLQVQYLQLQSGAKIQVTRNMDTDPHSLTTEVELTGSAKSKAKVKKIAKYVLVEI</sequence>
<evidence type="ECO:0000313" key="1">
    <source>
        <dbReference type="EMBL" id="KAI3685309.1"/>
    </source>
</evidence>
<keyword evidence="2" id="KW-1185">Reference proteome</keyword>
<name>A0ACB8YJ17_ARCLA</name>
<evidence type="ECO:0000313" key="2">
    <source>
        <dbReference type="Proteomes" id="UP001055879"/>
    </source>
</evidence>
<reference evidence="1 2" key="2">
    <citation type="journal article" date="2022" name="Mol. Ecol. Resour.">
        <title>The genomes of chicory, endive, great burdock and yacon provide insights into Asteraceae paleo-polyploidization history and plant inulin production.</title>
        <authorList>
            <person name="Fan W."/>
            <person name="Wang S."/>
            <person name="Wang H."/>
            <person name="Wang A."/>
            <person name="Jiang F."/>
            <person name="Liu H."/>
            <person name="Zhao H."/>
            <person name="Xu D."/>
            <person name="Zhang Y."/>
        </authorList>
    </citation>
    <scope>NUCLEOTIDE SEQUENCE [LARGE SCALE GENOMIC DNA]</scope>
    <source>
        <strain evidence="2">cv. Niubang</strain>
    </source>
</reference>
<accession>A0ACB8YJ17</accession>
<protein>
    <submittedName>
        <fullName evidence="1">Uncharacterized protein</fullName>
    </submittedName>
</protein>
<organism evidence="1 2">
    <name type="scientific">Arctium lappa</name>
    <name type="common">Greater burdock</name>
    <name type="synonym">Lappa major</name>
    <dbReference type="NCBI Taxonomy" id="4217"/>
    <lineage>
        <taxon>Eukaryota</taxon>
        <taxon>Viridiplantae</taxon>
        <taxon>Streptophyta</taxon>
        <taxon>Embryophyta</taxon>
        <taxon>Tracheophyta</taxon>
        <taxon>Spermatophyta</taxon>
        <taxon>Magnoliopsida</taxon>
        <taxon>eudicotyledons</taxon>
        <taxon>Gunneridae</taxon>
        <taxon>Pentapetalae</taxon>
        <taxon>asterids</taxon>
        <taxon>campanulids</taxon>
        <taxon>Asterales</taxon>
        <taxon>Asteraceae</taxon>
        <taxon>Carduoideae</taxon>
        <taxon>Cardueae</taxon>
        <taxon>Arctiinae</taxon>
        <taxon>Arctium</taxon>
    </lineage>
</organism>
<gene>
    <name evidence="1" type="ORF">L6452_34551</name>
</gene>
<reference evidence="2" key="1">
    <citation type="journal article" date="2022" name="Mol. Ecol. Resour.">
        <title>The genomes of chicory, endive, great burdock and yacon provide insights into Asteraceae palaeo-polyploidization history and plant inulin production.</title>
        <authorList>
            <person name="Fan W."/>
            <person name="Wang S."/>
            <person name="Wang H."/>
            <person name="Wang A."/>
            <person name="Jiang F."/>
            <person name="Liu H."/>
            <person name="Zhao H."/>
            <person name="Xu D."/>
            <person name="Zhang Y."/>
        </authorList>
    </citation>
    <scope>NUCLEOTIDE SEQUENCE [LARGE SCALE GENOMIC DNA]</scope>
    <source>
        <strain evidence="2">cv. Niubang</strain>
    </source>
</reference>
<proteinExistence type="predicted"/>